<comment type="similarity">
    <text evidence="1">Belongs to the GMC oxidoreductase family.</text>
</comment>
<name>A0AAD6IT97_DREDA</name>
<dbReference type="PIRSF" id="PIRSF000137">
    <property type="entry name" value="Alcohol_oxidase"/>
    <property type="match status" value="1"/>
</dbReference>
<organism evidence="4 5">
    <name type="scientific">Drechslerella dactyloides</name>
    <name type="common">Nematode-trapping fungus</name>
    <name type="synonym">Arthrobotrys dactyloides</name>
    <dbReference type="NCBI Taxonomy" id="74499"/>
    <lineage>
        <taxon>Eukaryota</taxon>
        <taxon>Fungi</taxon>
        <taxon>Dikarya</taxon>
        <taxon>Ascomycota</taxon>
        <taxon>Pezizomycotina</taxon>
        <taxon>Orbiliomycetes</taxon>
        <taxon>Orbiliales</taxon>
        <taxon>Orbiliaceae</taxon>
        <taxon>Drechslerella</taxon>
    </lineage>
</organism>
<protein>
    <recommendedName>
        <fullName evidence="3">Glucose-methanol-choline oxidoreductase N-terminal domain-containing protein</fullName>
    </recommendedName>
</protein>
<evidence type="ECO:0000259" key="3">
    <source>
        <dbReference type="PROSITE" id="PS00624"/>
    </source>
</evidence>
<sequence>MTNISSNSADVPAEVDIIVAGGGSAGCTLAARLAKANPNVSILIIEAGINNKDVASVIYPALFLTNLVPGSKTAAFHKCSASKHLNGREAIVPTGGCLGGGSSINCMMYGRGQAVDYDSWNTEGWRMADLLPLLKKTETYHGPDPNNTHGHDGEFHVSAGFASKPFMADCLNAVAQVGMKEVPDANDLVVADGVQRWVNWIHPDTGLRQDAAHVLIHPLLERGDTSLKILTEHKVVKVLTEGGRAVGVEFAPSAATASASKVVRARKLVVLSSGALGTPSILERSGIGNKSLLNSLNIPVVSDLPGVGENYIDHTLLFNAYTTNSPPEDSFDPFLDGRRPFETEIAALSDASKPRYIAWNSIDIAAKVRPTEVELATARPVFQEIWAKDFADPTRPMAVMIFAPIHVGDHSNLPRKQYMSAVNFPSYSYSRGSIHITSVDADAPANFDSGMLSHPWDVEAHVLSYKRQREVIRRMKAFAGPDGIIAGPKFLDSGKAKHWPTDGSPTEYTKEDNDAIEDFVRSAVETCWHSAGTAAMKGREDGGVVDSELNVYGVEGLKVADISIMPSMVAANVYSTALLVGEKAACIIAEELGLDI</sequence>
<dbReference type="PROSITE" id="PS00624">
    <property type="entry name" value="GMC_OXRED_2"/>
    <property type="match status" value="1"/>
</dbReference>
<keyword evidence="5" id="KW-1185">Reference proteome</keyword>
<reference evidence="4" key="1">
    <citation type="submission" date="2023-01" db="EMBL/GenBank/DDBJ databases">
        <title>The chitinases involved in constricting ring structure development in the nematode-trapping fungus Drechslerella dactyloides.</title>
        <authorList>
            <person name="Wang R."/>
            <person name="Zhang L."/>
            <person name="Tang P."/>
            <person name="Li S."/>
            <person name="Liang L."/>
        </authorList>
    </citation>
    <scope>NUCLEOTIDE SEQUENCE</scope>
    <source>
        <strain evidence="4">YMF1.00031</strain>
    </source>
</reference>
<feature type="binding site" evidence="2">
    <location>
        <begin position="528"/>
        <end position="529"/>
    </location>
    <ligand>
        <name>FAD</name>
        <dbReference type="ChEBI" id="CHEBI:57692"/>
    </ligand>
</feature>
<dbReference type="Pfam" id="PF05199">
    <property type="entry name" value="GMC_oxred_C"/>
    <property type="match status" value="1"/>
</dbReference>
<dbReference type="AlphaFoldDB" id="A0AAD6IT97"/>
<evidence type="ECO:0000256" key="2">
    <source>
        <dbReference type="PIRSR" id="PIRSR000137-2"/>
    </source>
</evidence>
<dbReference type="PANTHER" id="PTHR11552:SF78">
    <property type="entry name" value="GLUCOSE-METHANOL-CHOLINE OXIDOREDUCTASE N-TERMINAL DOMAIN-CONTAINING PROTEIN"/>
    <property type="match status" value="1"/>
</dbReference>
<dbReference type="InterPro" id="IPR007867">
    <property type="entry name" value="GMC_OxRtase_C"/>
</dbReference>
<dbReference type="SUPFAM" id="SSF54373">
    <property type="entry name" value="FAD-linked reductases, C-terminal domain"/>
    <property type="match status" value="1"/>
</dbReference>
<keyword evidence="2" id="KW-0285">Flavoprotein</keyword>
<comment type="caution">
    <text evidence="4">The sequence shown here is derived from an EMBL/GenBank/DDBJ whole genome shotgun (WGS) entry which is preliminary data.</text>
</comment>
<dbReference type="Proteomes" id="UP001221413">
    <property type="component" value="Unassembled WGS sequence"/>
</dbReference>
<feature type="binding site" evidence="2">
    <location>
        <position position="235"/>
    </location>
    <ligand>
        <name>FAD</name>
        <dbReference type="ChEBI" id="CHEBI:57692"/>
    </ligand>
</feature>
<dbReference type="Pfam" id="PF00732">
    <property type="entry name" value="GMC_oxred_N"/>
    <property type="match status" value="1"/>
</dbReference>
<dbReference type="GO" id="GO:0050660">
    <property type="term" value="F:flavin adenine dinucleotide binding"/>
    <property type="evidence" value="ECO:0007669"/>
    <property type="project" value="InterPro"/>
</dbReference>
<dbReference type="EMBL" id="JAQGDS010000016">
    <property type="protein sequence ID" value="KAJ6256002.1"/>
    <property type="molecule type" value="Genomic_DNA"/>
</dbReference>
<gene>
    <name evidence="4" type="ORF">Dda_9296</name>
</gene>
<dbReference type="InterPro" id="IPR000172">
    <property type="entry name" value="GMC_OxRdtase_N"/>
</dbReference>
<dbReference type="GO" id="GO:0016614">
    <property type="term" value="F:oxidoreductase activity, acting on CH-OH group of donors"/>
    <property type="evidence" value="ECO:0007669"/>
    <property type="project" value="InterPro"/>
</dbReference>
<dbReference type="InterPro" id="IPR012132">
    <property type="entry name" value="GMC_OxRdtase"/>
</dbReference>
<dbReference type="Gene3D" id="3.50.50.60">
    <property type="entry name" value="FAD/NAD(P)-binding domain"/>
    <property type="match status" value="1"/>
</dbReference>
<evidence type="ECO:0000256" key="1">
    <source>
        <dbReference type="ARBA" id="ARBA00010790"/>
    </source>
</evidence>
<accession>A0AAD6IT97</accession>
<evidence type="ECO:0000313" key="4">
    <source>
        <dbReference type="EMBL" id="KAJ6256002.1"/>
    </source>
</evidence>
<feature type="domain" description="Glucose-methanol-choline oxidoreductase N-terminal" evidence="3">
    <location>
        <begin position="274"/>
        <end position="288"/>
    </location>
</feature>
<evidence type="ECO:0000313" key="5">
    <source>
        <dbReference type="Proteomes" id="UP001221413"/>
    </source>
</evidence>
<dbReference type="PANTHER" id="PTHR11552">
    <property type="entry name" value="GLUCOSE-METHANOL-CHOLINE GMC OXIDOREDUCTASE"/>
    <property type="match status" value="1"/>
</dbReference>
<keyword evidence="2" id="KW-0274">FAD</keyword>
<dbReference type="Gene3D" id="3.30.560.10">
    <property type="entry name" value="Glucose Oxidase, domain 3"/>
    <property type="match status" value="1"/>
</dbReference>
<comment type="cofactor">
    <cofactor evidence="2">
        <name>FAD</name>
        <dbReference type="ChEBI" id="CHEBI:57692"/>
    </cofactor>
</comment>
<dbReference type="SUPFAM" id="SSF51905">
    <property type="entry name" value="FAD/NAD(P)-binding domain"/>
    <property type="match status" value="1"/>
</dbReference>
<proteinExistence type="inferred from homology"/>
<dbReference type="InterPro" id="IPR036188">
    <property type="entry name" value="FAD/NAD-bd_sf"/>
</dbReference>